<dbReference type="Proteomes" id="UP001334084">
    <property type="component" value="Chromosome 1"/>
</dbReference>
<dbReference type="GeneID" id="90539921"/>
<sequence length="209" mass="24535">MTRMKTREEKEQLKKLFLCYKSTLDNHMITQLSYDILSKECDFDQNDLHNFLEAAIRTYNDIPYHNATHNVEKLNIIEFKMLIKIADVGKSYKKFKDFMCGSKKLEKEICGTSIGGAKKRQKKMQFILNYSLPLAECFLKILNFCMEILLKNKKNPITKTFFWSGLFVRGNRANILAFTSELYVFVGSLFSILLLKWENKPRKDIKTTI</sequence>
<accession>A0AAX4J7Y2</accession>
<dbReference type="AlphaFoldDB" id="A0AAX4J7Y2"/>
<dbReference type="GO" id="GO:0004114">
    <property type="term" value="F:3',5'-cyclic-nucleotide phosphodiesterase activity"/>
    <property type="evidence" value="ECO:0007669"/>
    <property type="project" value="InterPro"/>
</dbReference>
<dbReference type="RefSeq" id="XP_065328260.1">
    <property type="nucleotide sequence ID" value="XM_065472188.1"/>
</dbReference>
<keyword evidence="1" id="KW-0472">Membrane</keyword>
<feature type="transmembrane region" description="Helical" evidence="1">
    <location>
        <begin position="175"/>
        <end position="195"/>
    </location>
</feature>
<evidence type="ECO:0000313" key="2">
    <source>
        <dbReference type="EMBL" id="WUR02115.1"/>
    </source>
</evidence>
<dbReference type="KEGG" id="vnx:VNE69_01056"/>
<keyword evidence="1" id="KW-0812">Transmembrane</keyword>
<keyword evidence="1" id="KW-1133">Transmembrane helix</keyword>
<organism evidence="2 3">
    <name type="scientific">Vairimorpha necatrix</name>
    <dbReference type="NCBI Taxonomy" id="6039"/>
    <lineage>
        <taxon>Eukaryota</taxon>
        <taxon>Fungi</taxon>
        <taxon>Fungi incertae sedis</taxon>
        <taxon>Microsporidia</taxon>
        <taxon>Nosematidae</taxon>
        <taxon>Vairimorpha</taxon>
    </lineage>
</organism>
<dbReference type="EMBL" id="CP142726">
    <property type="protein sequence ID" value="WUR02115.1"/>
    <property type="molecule type" value="Genomic_DNA"/>
</dbReference>
<evidence type="ECO:0000256" key="1">
    <source>
        <dbReference type="SAM" id="Phobius"/>
    </source>
</evidence>
<keyword evidence="3" id="KW-1185">Reference proteome</keyword>
<gene>
    <name evidence="2" type="ORF">VNE69_01056</name>
</gene>
<evidence type="ECO:0000313" key="3">
    <source>
        <dbReference type="Proteomes" id="UP001334084"/>
    </source>
</evidence>
<protein>
    <submittedName>
        <fullName evidence="2">Uncharacterized protein</fullName>
    </submittedName>
</protein>
<reference evidence="2" key="1">
    <citation type="journal article" date="2024" name="BMC Genomics">
        <title>Functional annotation of a divergent genome using sequence and structure-based similarity.</title>
        <authorList>
            <person name="Svedberg D."/>
            <person name="Winiger R.R."/>
            <person name="Berg A."/>
            <person name="Sharma H."/>
            <person name="Tellgren-Roth C."/>
            <person name="Debrunner-Vossbrinck B.A."/>
            <person name="Vossbrinck C.R."/>
            <person name="Barandun J."/>
        </authorList>
    </citation>
    <scope>NUCLEOTIDE SEQUENCE</scope>
    <source>
        <strain evidence="2">Illinois isolate</strain>
    </source>
</reference>
<name>A0AAX4J7Y2_9MICR</name>
<dbReference type="Gene3D" id="1.10.1300.10">
    <property type="entry name" value="3'5'-cyclic nucleotide phosphodiesterase, catalytic domain"/>
    <property type="match status" value="1"/>
</dbReference>
<dbReference type="InterPro" id="IPR036971">
    <property type="entry name" value="PDEase_catalytic_dom_sf"/>
</dbReference>
<feature type="transmembrane region" description="Helical" evidence="1">
    <location>
        <begin position="127"/>
        <end position="150"/>
    </location>
</feature>
<proteinExistence type="predicted"/>
<dbReference type="GO" id="GO:0007165">
    <property type="term" value="P:signal transduction"/>
    <property type="evidence" value="ECO:0007669"/>
    <property type="project" value="InterPro"/>
</dbReference>
<dbReference type="SUPFAM" id="SSF109604">
    <property type="entry name" value="HD-domain/PDEase-like"/>
    <property type="match status" value="1"/>
</dbReference>